<keyword evidence="2" id="KW-1185">Reference proteome</keyword>
<evidence type="ECO:0000313" key="2">
    <source>
        <dbReference type="Proteomes" id="UP001355298"/>
    </source>
</evidence>
<proteinExistence type="predicted"/>
<comment type="caution">
    <text evidence="1">The sequence shown here is derived from an EMBL/GenBank/DDBJ whole genome shotgun (WGS) entry which is preliminary data.</text>
</comment>
<name>A0ABU6IQ50_9FLAO</name>
<accession>A0ABU6IQ50</accession>
<gene>
    <name evidence="1" type="ORF">VOP03_07775</name>
</gene>
<feature type="non-terminal residue" evidence="1">
    <location>
        <position position="288"/>
    </location>
</feature>
<dbReference type="Proteomes" id="UP001355298">
    <property type="component" value="Unassembled WGS sequence"/>
</dbReference>
<protein>
    <recommendedName>
        <fullName evidence="3">Curlin associated repeat-containing protein</fullName>
    </recommendedName>
</protein>
<reference evidence="1 2" key="1">
    <citation type="submission" date="2024-01" db="EMBL/GenBank/DDBJ databases">
        <title>The strains designed SYSU M86414 and SYSU M84420 isolated from the marine sediment in San Sha City (Hainan Province, China).</title>
        <authorList>
            <person name="Guo D."/>
        </authorList>
    </citation>
    <scope>NUCLEOTIDE SEQUENCE [LARGE SCALE GENOMIC DNA]</scope>
    <source>
        <strain evidence="1 2">SYSU M84420</strain>
    </source>
</reference>
<dbReference type="EMBL" id="JAYMGW010000005">
    <property type="protein sequence ID" value="MEC4265240.1"/>
    <property type="molecule type" value="Genomic_DNA"/>
</dbReference>
<evidence type="ECO:0008006" key="3">
    <source>
        <dbReference type="Google" id="ProtNLM"/>
    </source>
</evidence>
<evidence type="ECO:0000313" key="1">
    <source>
        <dbReference type="EMBL" id="MEC4265240.1"/>
    </source>
</evidence>
<sequence length="288" mass="31125">MKTSIIYLITGLLVINSLSAQVKIGDRPQNLDPASVLELESTSRVLVITRVTDVQMNNISPLQGAVVYNTDQECLHYYNGTEWINICEALDNSFTTSTRADYFSTVNPAQSKDSTVVISQTENADGSINYNYEVGLIRGANIVNTTINGDSKLQNGSVTRTKFQPGENQGDLMIWRGQEWALVNESELNITEKDSIVGNEFNTGSAIDAGIFTITDGGGDLQTNFISDDGDNDITSGGDGALYFNETLTTITDNGDGTLTYTDEDGNPTNIDLTTAVEAVETVTTLVD</sequence>
<organism evidence="1 2">
    <name type="scientific">Flagellimonas halotolerans</name>
    <dbReference type="NCBI Taxonomy" id="3112164"/>
    <lineage>
        <taxon>Bacteria</taxon>
        <taxon>Pseudomonadati</taxon>
        <taxon>Bacteroidota</taxon>
        <taxon>Flavobacteriia</taxon>
        <taxon>Flavobacteriales</taxon>
        <taxon>Flavobacteriaceae</taxon>
        <taxon>Flagellimonas</taxon>
    </lineage>
</organism>